<evidence type="ECO:0000256" key="2">
    <source>
        <dbReference type="ARBA" id="ARBA00004953"/>
    </source>
</evidence>
<proteinExistence type="inferred from homology"/>
<dbReference type="EMBL" id="JAGGLM010000005">
    <property type="protein sequence ID" value="MBP2032538.1"/>
    <property type="molecule type" value="Genomic_DNA"/>
</dbReference>
<keyword evidence="10" id="KW-0436">Ligase</keyword>
<dbReference type="PANTHER" id="PTHR34308">
    <property type="entry name" value="COBALAMIN BIOSYNTHESIS PROTEIN CBIB"/>
    <property type="match status" value="1"/>
</dbReference>
<reference evidence="10 11" key="1">
    <citation type="submission" date="2021-03" db="EMBL/GenBank/DDBJ databases">
        <title>Genomic Encyclopedia of Type Strains, Phase IV (KMG-IV): sequencing the most valuable type-strain genomes for metagenomic binning, comparative biology and taxonomic classification.</title>
        <authorList>
            <person name="Goeker M."/>
        </authorList>
    </citation>
    <scope>NUCLEOTIDE SEQUENCE [LARGE SCALE GENOMIC DNA]</scope>
    <source>
        <strain evidence="10 11">DSM 28783</strain>
    </source>
</reference>
<dbReference type="HAMAP" id="MF_00024">
    <property type="entry name" value="CobD_CbiB"/>
    <property type="match status" value="1"/>
</dbReference>
<dbReference type="Pfam" id="PF03186">
    <property type="entry name" value="CobD_Cbib"/>
    <property type="match status" value="1"/>
</dbReference>
<keyword evidence="8 9" id="KW-0472">Membrane</keyword>
<feature type="transmembrane region" description="Helical" evidence="9">
    <location>
        <begin position="55"/>
        <end position="82"/>
    </location>
</feature>
<evidence type="ECO:0000256" key="9">
    <source>
        <dbReference type="HAMAP-Rule" id="MF_00024"/>
    </source>
</evidence>
<comment type="similarity">
    <text evidence="3 9">Belongs to the CobD/CbiB family.</text>
</comment>
<evidence type="ECO:0000256" key="6">
    <source>
        <dbReference type="ARBA" id="ARBA00022692"/>
    </source>
</evidence>
<evidence type="ECO:0000313" key="10">
    <source>
        <dbReference type="EMBL" id="MBP2032538.1"/>
    </source>
</evidence>
<keyword evidence="4 9" id="KW-1003">Cell membrane</keyword>
<evidence type="ECO:0000256" key="3">
    <source>
        <dbReference type="ARBA" id="ARBA00006263"/>
    </source>
</evidence>
<comment type="pathway">
    <text evidence="2 9">Cofactor biosynthesis; adenosylcobalamin biosynthesis.</text>
</comment>
<keyword evidence="5 9" id="KW-0169">Cobalamin biosynthesis</keyword>
<evidence type="ECO:0000256" key="8">
    <source>
        <dbReference type="ARBA" id="ARBA00023136"/>
    </source>
</evidence>
<dbReference type="InterPro" id="IPR004485">
    <property type="entry name" value="Cobalamin_biosynth_CobD/CbiB"/>
</dbReference>
<feature type="transmembrane region" description="Helical" evidence="9">
    <location>
        <begin position="214"/>
        <end position="235"/>
    </location>
</feature>
<protein>
    <recommendedName>
        <fullName evidence="9">Cobalamin biosynthesis protein CobD</fullName>
    </recommendedName>
</protein>
<feature type="transmembrane region" description="Helical" evidence="9">
    <location>
        <begin position="6"/>
        <end position="23"/>
    </location>
</feature>
<gene>
    <name evidence="9" type="primary">cobD</name>
    <name evidence="10" type="ORF">J2Z42_001210</name>
</gene>
<evidence type="ECO:0000256" key="7">
    <source>
        <dbReference type="ARBA" id="ARBA00022989"/>
    </source>
</evidence>
<dbReference type="Proteomes" id="UP001519307">
    <property type="component" value="Unassembled WGS sequence"/>
</dbReference>
<sequence length="326" mass="35989">MAQSFIIMNLIDVVAAVLLDLIIGDPTWFPHPVIFMGKLVSFLEKRGRQLFKSEIAIKTFGGIIVLIMISISFSIPFAVLYIFKTNILAFNIINTVLLCTALSARCLSKEAKKVYCSLEKNDIEDARVKLSYIVGRDTQNLNKDEITRAVVETVAENTSDGVIAPLFYGIIFGAPLAMMYKAVNTMDSMLGYMNEKYRHIGFFPAKVDDIFNLIPARITGVLMCIAAPAVGGNILETVKIMVRDRKNHKSPNCAYPEAAAAGAMGVKLGGTNIYFGEIVYKPTLGDEKVKLDFSHINNCIKLMYLSETIMVIAAAVLTYGIFKEVL</sequence>
<comment type="subcellular location">
    <subcellularLocation>
        <location evidence="1 9">Cell membrane</location>
        <topology evidence="1 9">Multi-pass membrane protein</topology>
    </subcellularLocation>
</comment>
<dbReference type="NCBIfam" id="TIGR00380">
    <property type="entry name" value="cobal_cbiB"/>
    <property type="match status" value="1"/>
</dbReference>
<organism evidence="10 11">
    <name type="scientific">Clostridium algifaecis</name>
    <dbReference type="NCBI Taxonomy" id="1472040"/>
    <lineage>
        <taxon>Bacteria</taxon>
        <taxon>Bacillati</taxon>
        <taxon>Bacillota</taxon>
        <taxon>Clostridia</taxon>
        <taxon>Eubacteriales</taxon>
        <taxon>Clostridiaceae</taxon>
        <taxon>Clostridium</taxon>
    </lineage>
</organism>
<keyword evidence="6 9" id="KW-0812">Transmembrane</keyword>
<evidence type="ECO:0000313" key="11">
    <source>
        <dbReference type="Proteomes" id="UP001519307"/>
    </source>
</evidence>
<dbReference type="GO" id="GO:0043757">
    <property type="term" value="F:adenosylcobinamide-phosphate synthase activity"/>
    <property type="evidence" value="ECO:0007669"/>
    <property type="project" value="UniProtKB-EC"/>
</dbReference>
<feature type="transmembrane region" description="Helical" evidence="9">
    <location>
        <begin position="302"/>
        <end position="322"/>
    </location>
</feature>
<comment type="function">
    <text evidence="9">Converts cobyric acid to cobinamide by the addition of aminopropanol on the F carboxylic group.</text>
</comment>
<keyword evidence="11" id="KW-1185">Reference proteome</keyword>
<comment type="caution">
    <text evidence="10">The sequence shown here is derived from an EMBL/GenBank/DDBJ whole genome shotgun (WGS) entry which is preliminary data.</text>
</comment>
<keyword evidence="7 9" id="KW-1133">Transmembrane helix</keyword>
<accession>A0ABS4KR61</accession>
<evidence type="ECO:0000256" key="5">
    <source>
        <dbReference type="ARBA" id="ARBA00022573"/>
    </source>
</evidence>
<evidence type="ECO:0000256" key="4">
    <source>
        <dbReference type="ARBA" id="ARBA00022475"/>
    </source>
</evidence>
<name>A0ABS4KR61_9CLOT</name>
<feature type="transmembrane region" description="Helical" evidence="9">
    <location>
        <begin position="162"/>
        <end position="183"/>
    </location>
</feature>
<dbReference type="PANTHER" id="PTHR34308:SF1">
    <property type="entry name" value="COBALAMIN BIOSYNTHESIS PROTEIN CBIB"/>
    <property type="match status" value="1"/>
</dbReference>
<evidence type="ECO:0000256" key="1">
    <source>
        <dbReference type="ARBA" id="ARBA00004651"/>
    </source>
</evidence>